<organism evidence="1 2">
    <name type="scientific">Emticicia aquatilis</name>
    <dbReference type="NCBI Taxonomy" id="1537369"/>
    <lineage>
        <taxon>Bacteria</taxon>
        <taxon>Pseudomonadati</taxon>
        <taxon>Bacteroidota</taxon>
        <taxon>Cytophagia</taxon>
        <taxon>Cytophagales</taxon>
        <taxon>Leadbetterellaceae</taxon>
        <taxon>Emticicia</taxon>
    </lineage>
</organism>
<dbReference type="EMBL" id="BMKK01000001">
    <property type="protein sequence ID" value="GGD44151.1"/>
    <property type="molecule type" value="Genomic_DNA"/>
</dbReference>
<comment type="caution">
    <text evidence="1">The sequence shown here is derived from an EMBL/GenBank/DDBJ whole genome shotgun (WGS) entry which is preliminary data.</text>
</comment>
<accession>A0A917DJ75</accession>
<sequence>MKIAYSAQILTFPKLRFRKGYLKNTTNYTNMKTKILLLLISVVMFACQNNSNKVSKYYSDTERDTLLTNIITYIYLKPPYATNATRFEPQFRKYYVQNLPKFSLENYYIAPDSTHYFFLIRPVGNTLKYRRGVVGKFRLKQHSLMPTDFEEVVNTPHLEEVLVKERGAFLFKELIKTGNLDKYLGMKHYIEWPDSTLVYDKKINEWVGRK</sequence>
<keyword evidence="2" id="KW-1185">Reference proteome</keyword>
<proteinExistence type="predicted"/>
<dbReference type="AlphaFoldDB" id="A0A917DJ75"/>
<evidence type="ECO:0000313" key="2">
    <source>
        <dbReference type="Proteomes" id="UP000609064"/>
    </source>
</evidence>
<reference evidence="1" key="1">
    <citation type="journal article" date="2014" name="Int. J. Syst. Evol. Microbiol.">
        <title>Complete genome sequence of Corynebacterium casei LMG S-19264T (=DSM 44701T), isolated from a smear-ripened cheese.</title>
        <authorList>
            <consortium name="US DOE Joint Genome Institute (JGI-PGF)"/>
            <person name="Walter F."/>
            <person name="Albersmeier A."/>
            <person name="Kalinowski J."/>
            <person name="Ruckert C."/>
        </authorList>
    </citation>
    <scope>NUCLEOTIDE SEQUENCE</scope>
    <source>
        <strain evidence="1">CGMCC 1.15958</strain>
    </source>
</reference>
<evidence type="ECO:0000313" key="1">
    <source>
        <dbReference type="EMBL" id="GGD44151.1"/>
    </source>
</evidence>
<reference evidence="1" key="2">
    <citation type="submission" date="2020-09" db="EMBL/GenBank/DDBJ databases">
        <authorList>
            <person name="Sun Q."/>
            <person name="Zhou Y."/>
        </authorList>
    </citation>
    <scope>NUCLEOTIDE SEQUENCE</scope>
    <source>
        <strain evidence="1">CGMCC 1.15958</strain>
    </source>
</reference>
<protein>
    <submittedName>
        <fullName evidence="1">Uncharacterized protein</fullName>
    </submittedName>
</protein>
<gene>
    <name evidence="1" type="ORF">GCM10011514_05110</name>
</gene>
<dbReference type="Proteomes" id="UP000609064">
    <property type="component" value="Unassembled WGS sequence"/>
</dbReference>
<name>A0A917DJ75_9BACT</name>